<feature type="domain" description="CBS" evidence="9">
    <location>
        <begin position="61"/>
        <end position="121"/>
    </location>
</feature>
<dbReference type="PANTHER" id="PTHR43773:SF1">
    <property type="entry name" value="MAGNESIUM TRANSPORTER MGTE"/>
    <property type="match status" value="1"/>
</dbReference>
<evidence type="ECO:0000256" key="7">
    <source>
        <dbReference type="ARBA" id="ARBA00023136"/>
    </source>
</evidence>
<evidence type="ECO:0000256" key="4">
    <source>
        <dbReference type="ARBA" id="ARBA00022692"/>
    </source>
</evidence>
<evidence type="ECO:0000256" key="8">
    <source>
        <dbReference type="SAM" id="Phobius"/>
    </source>
</evidence>
<dbReference type="InterPro" id="IPR006667">
    <property type="entry name" value="SLC41_membr_dom"/>
</dbReference>
<dbReference type="SUPFAM" id="SSF54631">
    <property type="entry name" value="CBS-domain pair"/>
    <property type="match status" value="1"/>
</dbReference>
<dbReference type="PROSITE" id="PS51371">
    <property type="entry name" value="CBS"/>
    <property type="match status" value="1"/>
</dbReference>
<dbReference type="InterPro" id="IPR006669">
    <property type="entry name" value="MgtE_transporter"/>
</dbReference>
<feature type="non-terminal residue" evidence="10">
    <location>
        <position position="264"/>
    </location>
</feature>
<evidence type="ECO:0000259" key="9">
    <source>
        <dbReference type="PROSITE" id="PS51371"/>
    </source>
</evidence>
<dbReference type="Gene3D" id="1.10.357.20">
    <property type="entry name" value="SLC41 divalent cation transporters, integral membrane domain"/>
    <property type="match status" value="1"/>
</dbReference>
<evidence type="ECO:0000256" key="3">
    <source>
        <dbReference type="ARBA" id="ARBA00022448"/>
    </source>
</evidence>
<dbReference type="PANTHER" id="PTHR43773">
    <property type="entry name" value="MAGNESIUM TRANSPORTER MGTE"/>
    <property type="match status" value="1"/>
</dbReference>
<reference evidence="10" key="1">
    <citation type="submission" date="2018-05" db="EMBL/GenBank/DDBJ databases">
        <authorList>
            <person name="Lanie J.A."/>
            <person name="Ng W.-L."/>
            <person name="Kazmierczak K.M."/>
            <person name="Andrzejewski T.M."/>
            <person name="Davidsen T.M."/>
            <person name="Wayne K.J."/>
            <person name="Tettelin H."/>
            <person name="Glass J.I."/>
            <person name="Rusch D."/>
            <person name="Podicherti R."/>
            <person name="Tsui H.-C.T."/>
            <person name="Winkler M.E."/>
        </authorList>
    </citation>
    <scope>NUCLEOTIDE SEQUENCE</scope>
</reference>
<evidence type="ECO:0000256" key="2">
    <source>
        <dbReference type="ARBA" id="ARBA00009749"/>
    </source>
</evidence>
<dbReference type="GO" id="GO:0016020">
    <property type="term" value="C:membrane"/>
    <property type="evidence" value="ECO:0007669"/>
    <property type="project" value="UniProtKB-SubCell"/>
</dbReference>
<dbReference type="CDD" id="cd04606">
    <property type="entry name" value="CBS_pair_Mg_transporter"/>
    <property type="match status" value="1"/>
</dbReference>
<keyword evidence="4 8" id="KW-0812">Transmembrane</keyword>
<feature type="transmembrane region" description="Helical" evidence="8">
    <location>
        <begin position="172"/>
        <end position="199"/>
    </location>
</feature>
<protein>
    <recommendedName>
        <fullName evidence="9">CBS domain-containing protein</fullName>
    </recommendedName>
</protein>
<dbReference type="Pfam" id="PF01769">
    <property type="entry name" value="MgtE"/>
    <property type="match status" value="1"/>
</dbReference>
<comment type="similarity">
    <text evidence="2">Belongs to the SLC41A transporter family.</text>
</comment>
<keyword evidence="7 8" id="KW-0472">Membrane</keyword>
<sequence length="264" mass="28664">MQTEVVTVGTDWSVGRTIDFLRHEEDLPDEFFDVFVVDDEHIPVGVISLSRILRSPRSMPMREIVDETQVIVPADMEQEEVALQFEKYDLTTAGVVDKAGKLLGMITVDDVMEVAREEFEEDILHLGGVGEEAISDSVWTAARNRFAWLLVNLGTAALASLVIGLFDATIKQMVALAVLMPIVASMGGNAGTQSLTITVRALATKELTPFNALRSVRKELAVGILNGLLFALLAGILTYFWFDNLLLGGVIGGAMVINMVVAGV</sequence>
<dbReference type="InterPro" id="IPR046342">
    <property type="entry name" value="CBS_dom_sf"/>
</dbReference>
<feature type="transmembrane region" description="Helical" evidence="8">
    <location>
        <begin position="220"/>
        <end position="240"/>
    </location>
</feature>
<dbReference type="GO" id="GO:0015095">
    <property type="term" value="F:magnesium ion transmembrane transporter activity"/>
    <property type="evidence" value="ECO:0007669"/>
    <property type="project" value="InterPro"/>
</dbReference>
<feature type="transmembrane region" description="Helical" evidence="8">
    <location>
        <begin position="246"/>
        <end position="263"/>
    </location>
</feature>
<organism evidence="10">
    <name type="scientific">marine metagenome</name>
    <dbReference type="NCBI Taxonomy" id="408172"/>
    <lineage>
        <taxon>unclassified sequences</taxon>
        <taxon>metagenomes</taxon>
        <taxon>ecological metagenomes</taxon>
    </lineage>
</organism>
<name>A0A382YDB6_9ZZZZ</name>
<dbReference type="Gene3D" id="3.10.580.10">
    <property type="entry name" value="CBS-domain"/>
    <property type="match status" value="1"/>
</dbReference>
<dbReference type="InterPro" id="IPR000644">
    <property type="entry name" value="CBS_dom"/>
</dbReference>
<evidence type="ECO:0000256" key="5">
    <source>
        <dbReference type="ARBA" id="ARBA00022842"/>
    </source>
</evidence>
<evidence type="ECO:0000256" key="6">
    <source>
        <dbReference type="ARBA" id="ARBA00022989"/>
    </source>
</evidence>
<evidence type="ECO:0000256" key="1">
    <source>
        <dbReference type="ARBA" id="ARBA00004141"/>
    </source>
</evidence>
<accession>A0A382YDB6</accession>
<proteinExistence type="inferred from homology"/>
<keyword evidence="3" id="KW-0813">Transport</keyword>
<keyword evidence="5" id="KW-0460">Magnesium</keyword>
<dbReference type="AlphaFoldDB" id="A0A382YDB6"/>
<dbReference type="InterPro" id="IPR036739">
    <property type="entry name" value="SLC41_membr_dom_sf"/>
</dbReference>
<comment type="subcellular location">
    <subcellularLocation>
        <location evidence="1">Membrane</location>
        <topology evidence="1">Multi-pass membrane protein</topology>
    </subcellularLocation>
</comment>
<dbReference type="Pfam" id="PF00571">
    <property type="entry name" value="CBS"/>
    <property type="match status" value="2"/>
</dbReference>
<evidence type="ECO:0000313" key="10">
    <source>
        <dbReference type="EMBL" id="SVD81297.1"/>
    </source>
</evidence>
<keyword evidence="6 8" id="KW-1133">Transmembrane helix</keyword>
<dbReference type="EMBL" id="UINC01174929">
    <property type="protein sequence ID" value="SVD81297.1"/>
    <property type="molecule type" value="Genomic_DNA"/>
</dbReference>
<gene>
    <name evidence="10" type="ORF">METZ01_LOCUS434151</name>
</gene>
<dbReference type="SUPFAM" id="SSF161093">
    <property type="entry name" value="MgtE membrane domain-like"/>
    <property type="match status" value="1"/>
</dbReference>
<feature type="transmembrane region" description="Helical" evidence="8">
    <location>
        <begin position="146"/>
        <end position="166"/>
    </location>
</feature>